<reference evidence="2" key="1">
    <citation type="submission" date="2020-11" db="EMBL/GenBank/DDBJ databases">
        <authorList>
            <person name="Koelle M."/>
            <person name="Horta M.A.C."/>
            <person name="Nowrousian M."/>
            <person name="Ohm R.A."/>
            <person name="Benz P."/>
            <person name="Pilgard A."/>
        </authorList>
    </citation>
    <scope>NUCLEOTIDE SEQUENCE</scope>
    <source>
        <strain evidence="2">FPRL280</strain>
    </source>
</reference>
<keyword evidence="1" id="KW-1133">Transmembrane helix</keyword>
<reference evidence="2" key="2">
    <citation type="journal article" name="Front. Microbiol.">
        <title>Degradative Capacity of Two Strains of Rhodonia placenta: From Phenotype to Genotype.</title>
        <authorList>
            <person name="Kolle M."/>
            <person name="Horta M.A.C."/>
            <person name="Nowrousian M."/>
            <person name="Ohm R.A."/>
            <person name="Benz J.P."/>
            <person name="Pilgard A."/>
        </authorList>
    </citation>
    <scope>NUCLEOTIDE SEQUENCE</scope>
    <source>
        <strain evidence="2">FPRL280</strain>
    </source>
</reference>
<feature type="transmembrane region" description="Helical" evidence="1">
    <location>
        <begin position="81"/>
        <end position="102"/>
    </location>
</feature>
<dbReference type="Proteomes" id="UP000639403">
    <property type="component" value="Unassembled WGS sequence"/>
</dbReference>
<evidence type="ECO:0000256" key="1">
    <source>
        <dbReference type="SAM" id="Phobius"/>
    </source>
</evidence>
<dbReference type="EMBL" id="JADOXO010000029">
    <property type="protein sequence ID" value="KAF9818513.1"/>
    <property type="molecule type" value="Genomic_DNA"/>
</dbReference>
<protein>
    <submittedName>
        <fullName evidence="2">Uncharacterized protein</fullName>
    </submittedName>
</protein>
<organism evidence="2 3">
    <name type="scientific">Rhodonia placenta</name>
    <dbReference type="NCBI Taxonomy" id="104341"/>
    <lineage>
        <taxon>Eukaryota</taxon>
        <taxon>Fungi</taxon>
        <taxon>Dikarya</taxon>
        <taxon>Basidiomycota</taxon>
        <taxon>Agaricomycotina</taxon>
        <taxon>Agaricomycetes</taxon>
        <taxon>Polyporales</taxon>
        <taxon>Adustoporiaceae</taxon>
        <taxon>Rhodonia</taxon>
    </lineage>
</organism>
<accession>A0A8H7P734</accession>
<evidence type="ECO:0000313" key="3">
    <source>
        <dbReference type="Proteomes" id="UP000639403"/>
    </source>
</evidence>
<dbReference type="AlphaFoldDB" id="A0A8H7P734"/>
<gene>
    <name evidence="2" type="ORF">IEO21_02751</name>
</gene>
<evidence type="ECO:0000313" key="2">
    <source>
        <dbReference type="EMBL" id="KAF9818513.1"/>
    </source>
</evidence>
<keyword evidence="1" id="KW-0472">Membrane</keyword>
<keyword evidence="1" id="KW-0812">Transmembrane</keyword>
<sequence>MKTVQDANGSTDGAYDFEDAARVKHIRIGVWDLYEERKDSLRSRIPGAATLVQYKEIVQCLPYIRLVLNDMLKIRNGLTLLWLYALVELLLALIPAASLWYSGQLLSVVQTAVETRTVDKSFLLRVFLGHTVCTVVERLLSFAQEELQHPMKTRLQQYYQVHIAHARARLDVPTFGDAVVERQLNDVVLGYFPNAAWSTFEMMASALTITVQTTGQVMVIIRVLKAQPGGLLVAAAIAIAHSGFRLANNRSEYLFRTGRKESLVETRTMVDCPLTVYSCLGCNH</sequence>
<name>A0A8H7P734_9APHY</name>
<comment type="caution">
    <text evidence="2">The sequence shown here is derived from an EMBL/GenBank/DDBJ whole genome shotgun (WGS) entry which is preliminary data.</text>
</comment>
<proteinExistence type="predicted"/>